<dbReference type="Proteomes" id="UP000266723">
    <property type="component" value="Unassembled WGS sequence"/>
</dbReference>
<organism evidence="2 3">
    <name type="scientific">Brassica cretica</name>
    <name type="common">Mustard</name>
    <dbReference type="NCBI Taxonomy" id="69181"/>
    <lineage>
        <taxon>Eukaryota</taxon>
        <taxon>Viridiplantae</taxon>
        <taxon>Streptophyta</taxon>
        <taxon>Embryophyta</taxon>
        <taxon>Tracheophyta</taxon>
        <taxon>Spermatophyta</taxon>
        <taxon>Magnoliopsida</taxon>
        <taxon>eudicotyledons</taxon>
        <taxon>Gunneridae</taxon>
        <taxon>Pentapetalae</taxon>
        <taxon>rosids</taxon>
        <taxon>malvids</taxon>
        <taxon>Brassicales</taxon>
        <taxon>Brassicaceae</taxon>
        <taxon>Brassiceae</taxon>
        <taxon>Brassica</taxon>
    </lineage>
</organism>
<feature type="region of interest" description="Disordered" evidence="1">
    <location>
        <begin position="61"/>
        <end position="93"/>
    </location>
</feature>
<feature type="compositionally biased region" description="Basic and acidic residues" evidence="1">
    <location>
        <begin position="63"/>
        <end position="87"/>
    </location>
</feature>
<comment type="caution">
    <text evidence="2">The sequence shown here is derived from an EMBL/GenBank/DDBJ whole genome shotgun (WGS) entry which is preliminary data.</text>
</comment>
<evidence type="ECO:0000313" key="3">
    <source>
        <dbReference type="Proteomes" id="UP000266723"/>
    </source>
</evidence>
<keyword evidence="3" id="KW-1185">Reference proteome</keyword>
<evidence type="ECO:0000313" key="2">
    <source>
        <dbReference type="EMBL" id="KAF3577925.1"/>
    </source>
</evidence>
<accession>A0ABQ7DKW3</accession>
<gene>
    <name evidence="2" type="ORF">DY000_02034730</name>
</gene>
<protein>
    <submittedName>
        <fullName evidence="2">Uncharacterized protein</fullName>
    </submittedName>
</protein>
<reference evidence="2 3" key="1">
    <citation type="journal article" date="2020" name="BMC Genomics">
        <title>Intraspecific diversification of the crop wild relative Brassica cretica Lam. using demographic model selection.</title>
        <authorList>
            <person name="Kioukis A."/>
            <person name="Michalopoulou V.A."/>
            <person name="Briers L."/>
            <person name="Pirintsos S."/>
            <person name="Studholme D.J."/>
            <person name="Pavlidis P."/>
            <person name="Sarris P.F."/>
        </authorList>
    </citation>
    <scope>NUCLEOTIDE SEQUENCE [LARGE SCALE GENOMIC DNA]</scope>
    <source>
        <strain evidence="3">cv. PFS-1207/04</strain>
    </source>
</reference>
<proteinExistence type="predicted"/>
<name>A0ABQ7DKW3_BRACR</name>
<dbReference type="EMBL" id="QGKV02000649">
    <property type="protein sequence ID" value="KAF3577925.1"/>
    <property type="molecule type" value="Genomic_DNA"/>
</dbReference>
<sequence length="93" mass="10545">MYWIVLPKKGDEQGTELCEPSSCCVKHETVRGTECFLSGIWGFPLTSKKLSMSEVKLSTRTRGGRESYVKRTNDDERGEGGEGEVRRNQMITR</sequence>
<evidence type="ECO:0000256" key="1">
    <source>
        <dbReference type="SAM" id="MobiDB-lite"/>
    </source>
</evidence>